<dbReference type="OrthoDB" id="214970at2157"/>
<protein>
    <submittedName>
        <fullName evidence="1">Uncharacterized protein</fullName>
    </submittedName>
</protein>
<evidence type="ECO:0000313" key="1">
    <source>
        <dbReference type="EMBL" id="MWG33958.1"/>
    </source>
</evidence>
<reference evidence="1 2" key="1">
    <citation type="submission" date="2019-12" db="EMBL/GenBank/DDBJ databases">
        <title>Halocatena pleomorpha gen. nov. sp. nov., an extremely halophilic archaeon of family Halobacteriaceae isolated from saltpan soil.</title>
        <authorList>
            <person name="Pal Y."/>
            <person name="Verma A."/>
            <person name="Krishnamurthi S."/>
            <person name="Kumar P."/>
        </authorList>
    </citation>
    <scope>NUCLEOTIDE SEQUENCE [LARGE SCALE GENOMIC DNA]</scope>
    <source>
        <strain evidence="1 2">JCM 16495</strain>
    </source>
</reference>
<dbReference type="EMBL" id="WSZK01000012">
    <property type="protein sequence ID" value="MWG33958.1"/>
    <property type="molecule type" value="Genomic_DNA"/>
</dbReference>
<dbReference type="PROSITE" id="PS51318">
    <property type="entry name" value="TAT"/>
    <property type="match status" value="1"/>
</dbReference>
<evidence type="ECO:0000313" key="2">
    <source>
        <dbReference type="Proteomes" id="UP000451471"/>
    </source>
</evidence>
<sequence length="552" mass="58197">MKNPETPVGRRTVLKGIGASALLATGGATLSGTAAAQSTDRSAMFTFTDDCTGVDVTLGGYDGRYTLEVLLENGNTTTRSKQAPAGTSRSFSFARSIVKARVLVDDTVVGSAVCPSATIQFTDDCTGVDVTLGGYDGRYTLEVLLENGNTTTRSKQAPAGTSRSFSFARSVVKARVSLYGVVVGSAVCPAADIQFSEDCTGVDVAIDGYSGRYTLAVEFENGNTTTRSKQAPAGTSRSFSFARQVATARVVVAGVVVGSATCEPTDDDPGSATIAFTDDCTGVDVTREEADGEFTLEVLLDTGNTTTRTKAAPAGETRSFTFARGIVKARVRVDGEIVASAICPTPTLTFSEDCTGVTVEIDGYSGWFVLEAELANGNTKTRMKKLPEDGSRSFTFARAMTKARVKVQGVVLGSATCMPAAETTYYQVDFVGGTPEELLGETRDDFYSPQGRLVRYLHGSTEEPMMRQSTPPSLSAALADCVTVDEMTVDDMAGTATVAFTVADGCEEELSLASYQKDGPGFDPTELQTLFDGETDTYGPGEYEITVQLPGY</sequence>
<proteinExistence type="predicted"/>
<dbReference type="Proteomes" id="UP000451471">
    <property type="component" value="Unassembled WGS sequence"/>
</dbReference>
<dbReference type="InterPro" id="IPR006311">
    <property type="entry name" value="TAT_signal"/>
</dbReference>
<comment type="caution">
    <text evidence="1">The sequence shown here is derived from an EMBL/GenBank/DDBJ whole genome shotgun (WGS) entry which is preliminary data.</text>
</comment>
<gene>
    <name evidence="1" type="ORF">GQS65_05525</name>
</gene>
<accession>A0A6B0GQL6</accession>
<dbReference type="AlphaFoldDB" id="A0A6B0GQL6"/>
<organism evidence="1 2">
    <name type="scientific">Halomarina oriensis</name>
    <dbReference type="NCBI Taxonomy" id="671145"/>
    <lineage>
        <taxon>Archaea</taxon>
        <taxon>Methanobacteriati</taxon>
        <taxon>Methanobacteriota</taxon>
        <taxon>Stenosarchaea group</taxon>
        <taxon>Halobacteria</taxon>
        <taxon>Halobacteriales</taxon>
        <taxon>Natronomonadaceae</taxon>
        <taxon>Halomarina</taxon>
    </lineage>
</organism>
<keyword evidence="2" id="KW-1185">Reference proteome</keyword>
<dbReference type="RefSeq" id="WP_158203673.1">
    <property type="nucleotide sequence ID" value="NZ_WSZK01000012.1"/>
</dbReference>
<name>A0A6B0GQL6_9EURY</name>